<evidence type="ECO:0000313" key="2">
    <source>
        <dbReference type="EMBL" id="MEP0815770.1"/>
    </source>
</evidence>
<dbReference type="CDD" id="cd08946">
    <property type="entry name" value="SDR_e"/>
    <property type="match status" value="1"/>
</dbReference>
<dbReference type="InterPro" id="IPR036291">
    <property type="entry name" value="NAD(P)-bd_dom_sf"/>
</dbReference>
<dbReference type="PANTHER" id="PTHR43245:SF23">
    <property type="entry name" value="NAD(P)-BINDING DOMAIN-CONTAINING PROTEIN"/>
    <property type="match status" value="1"/>
</dbReference>
<name>A0ABV0J1W9_9CYAN</name>
<protein>
    <submittedName>
        <fullName evidence="2">SDR family oxidoreductase</fullName>
    </submittedName>
</protein>
<feature type="domain" description="NAD-dependent epimerase/dehydratase" evidence="1">
    <location>
        <begin position="3"/>
        <end position="236"/>
    </location>
</feature>
<dbReference type="SUPFAM" id="SSF51735">
    <property type="entry name" value="NAD(P)-binding Rossmann-fold domains"/>
    <property type="match status" value="1"/>
</dbReference>
<accession>A0ABV0J1W9</accession>
<dbReference type="RefSeq" id="WP_190431310.1">
    <property type="nucleotide sequence ID" value="NZ_JAMPKM010000001.1"/>
</dbReference>
<evidence type="ECO:0000313" key="3">
    <source>
        <dbReference type="Proteomes" id="UP001464891"/>
    </source>
</evidence>
<reference evidence="2 3" key="1">
    <citation type="submission" date="2022-04" db="EMBL/GenBank/DDBJ databases">
        <title>Positive selection, recombination, and allopatry shape intraspecific diversity of widespread and dominant cyanobacteria.</title>
        <authorList>
            <person name="Wei J."/>
            <person name="Shu W."/>
            <person name="Hu C."/>
        </authorList>
    </citation>
    <scope>NUCLEOTIDE SEQUENCE [LARGE SCALE GENOMIC DNA]</scope>
    <source>
        <strain evidence="2 3">GB2-A4</strain>
    </source>
</reference>
<sequence length="341" mass="38286">MKVLVTGTEGYLGSLFAPLLMKHGHEVIGVDTGYYKVGWLYNATDLTAKTLNKDIRHITAEDLQGVDAIVHMAELSNDPTGQLSPNITYDINHKGSVRLAELAKAAGVRRFVYMSSCSVYGVATGQDVTEESEVNPQTAYAICKTLVERDLQPMADDNFSPTFMRNATAFGASPRMRFDIVLNNLAGLAWTTKEIKMISDGTPWRPLVHALDIAKALLCVLEAPRDIIHNQIFNVGDTAHNYRVKEIAEIVADIFTGCQLSFGANVADNRSYRVSFEKINTILPGFKCEWDARRGAQQLFDLFNQIDMDEATFLSRGFTRLKQLEYLLRTQQIDQDFFWRQ</sequence>
<organism evidence="2 3">
    <name type="scientific">Trichocoleus desertorum GB2-A4</name>
    <dbReference type="NCBI Taxonomy" id="2933944"/>
    <lineage>
        <taxon>Bacteria</taxon>
        <taxon>Bacillati</taxon>
        <taxon>Cyanobacteriota</taxon>
        <taxon>Cyanophyceae</taxon>
        <taxon>Leptolyngbyales</taxon>
        <taxon>Trichocoleusaceae</taxon>
        <taxon>Trichocoleus</taxon>
    </lineage>
</organism>
<dbReference type="Gene3D" id="3.40.50.720">
    <property type="entry name" value="NAD(P)-binding Rossmann-like Domain"/>
    <property type="match status" value="1"/>
</dbReference>
<dbReference type="Pfam" id="PF01370">
    <property type="entry name" value="Epimerase"/>
    <property type="match status" value="1"/>
</dbReference>
<keyword evidence="3" id="KW-1185">Reference proteome</keyword>
<gene>
    <name evidence="2" type="ORF">NC998_01525</name>
</gene>
<dbReference type="EMBL" id="JAMPKM010000001">
    <property type="protein sequence ID" value="MEP0815770.1"/>
    <property type="molecule type" value="Genomic_DNA"/>
</dbReference>
<comment type="caution">
    <text evidence="2">The sequence shown here is derived from an EMBL/GenBank/DDBJ whole genome shotgun (WGS) entry which is preliminary data.</text>
</comment>
<dbReference type="PANTHER" id="PTHR43245">
    <property type="entry name" value="BIFUNCTIONAL POLYMYXIN RESISTANCE PROTEIN ARNA"/>
    <property type="match status" value="1"/>
</dbReference>
<dbReference type="InterPro" id="IPR050177">
    <property type="entry name" value="Lipid_A_modif_metabolic_enz"/>
</dbReference>
<evidence type="ECO:0000259" key="1">
    <source>
        <dbReference type="Pfam" id="PF01370"/>
    </source>
</evidence>
<dbReference type="Proteomes" id="UP001464891">
    <property type="component" value="Unassembled WGS sequence"/>
</dbReference>
<dbReference type="InterPro" id="IPR001509">
    <property type="entry name" value="Epimerase_deHydtase"/>
</dbReference>
<proteinExistence type="predicted"/>